<feature type="non-terminal residue" evidence="1">
    <location>
        <position position="1"/>
    </location>
</feature>
<dbReference type="AlphaFoldDB" id="A0A699ZXT6"/>
<protein>
    <submittedName>
        <fullName evidence="1">Uncharacterized protein</fullName>
    </submittedName>
</protein>
<feature type="non-terminal residue" evidence="1">
    <location>
        <position position="75"/>
    </location>
</feature>
<name>A0A699ZXT6_HAELA</name>
<evidence type="ECO:0000313" key="1">
    <source>
        <dbReference type="EMBL" id="GFH26845.1"/>
    </source>
</evidence>
<accession>A0A699ZXT6</accession>
<proteinExistence type="predicted"/>
<keyword evidence="2" id="KW-1185">Reference proteome</keyword>
<dbReference type="Proteomes" id="UP000485058">
    <property type="component" value="Unassembled WGS sequence"/>
</dbReference>
<reference evidence="1 2" key="1">
    <citation type="submission" date="2020-02" db="EMBL/GenBank/DDBJ databases">
        <title>Draft genome sequence of Haematococcus lacustris strain NIES-144.</title>
        <authorList>
            <person name="Morimoto D."/>
            <person name="Nakagawa S."/>
            <person name="Yoshida T."/>
            <person name="Sawayama S."/>
        </authorList>
    </citation>
    <scope>NUCLEOTIDE SEQUENCE [LARGE SCALE GENOMIC DNA]</scope>
    <source>
        <strain evidence="1 2">NIES-144</strain>
    </source>
</reference>
<gene>
    <name evidence="1" type="ORF">HaLaN_25064</name>
</gene>
<sequence>MPRESLHALDVALRQGAASDPLTRVVGRGLYTERGRTKIGEGGYEVRTMTATGWPRKAKVRQTLPIVVAKVSFKD</sequence>
<organism evidence="1 2">
    <name type="scientific">Haematococcus lacustris</name>
    <name type="common">Green alga</name>
    <name type="synonym">Haematococcus pluvialis</name>
    <dbReference type="NCBI Taxonomy" id="44745"/>
    <lineage>
        <taxon>Eukaryota</taxon>
        <taxon>Viridiplantae</taxon>
        <taxon>Chlorophyta</taxon>
        <taxon>core chlorophytes</taxon>
        <taxon>Chlorophyceae</taxon>
        <taxon>CS clade</taxon>
        <taxon>Chlamydomonadales</taxon>
        <taxon>Haematococcaceae</taxon>
        <taxon>Haematococcus</taxon>
    </lineage>
</organism>
<comment type="caution">
    <text evidence="1">The sequence shown here is derived from an EMBL/GenBank/DDBJ whole genome shotgun (WGS) entry which is preliminary data.</text>
</comment>
<evidence type="ECO:0000313" key="2">
    <source>
        <dbReference type="Proteomes" id="UP000485058"/>
    </source>
</evidence>
<dbReference type="EMBL" id="BLLF01003260">
    <property type="protein sequence ID" value="GFH26845.1"/>
    <property type="molecule type" value="Genomic_DNA"/>
</dbReference>